<reference evidence="5 6" key="1">
    <citation type="submission" date="2019-05" db="EMBL/GenBank/DDBJ databases">
        <title>Emergence of the Ug99 lineage of the wheat stem rust pathogen through somatic hybridization.</title>
        <authorList>
            <person name="Li F."/>
            <person name="Upadhyaya N.M."/>
            <person name="Sperschneider J."/>
            <person name="Matny O."/>
            <person name="Nguyen-Phuc H."/>
            <person name="Mago R."/>
            <person name="Raley C."/>
            <person name="Miller M.E."/>
            <person name="Silverstein K.A.T."/>
            <person name="Henningsen E."/>
            <person name="Hirsch C.D."/>
            <person name="Visser B."/>
            <person name="Pretorius Z.A."/>
            <person name="Steffenson B.J."/>
            <person name="Schwessinger B."/>
            <person name="Dodds P.N."/>
            <person name="Figueroa M."/>
        </authorList>
    </citation>
    <scope>NUCLEOTIDE SEQUENCE [LARGE SCALE GENOMIC DNA]</scope>
    <source>
        <strain evidence="5 6">Ug99</strain>
    </source>
</reference>
<keyword evidence="2" id="KW-0456">Lyase</keyword>
<dbReference type="EMBL" id="VDEP01000171">
    <property type="protein sequence ID" value="KAA1126480.1"/>
    <property type="molecule type" value="Genomic_DNA"/>
</dbReference>
<dbReference type="CDD" id="cd06558">
    <property type="entry name" value="crotonase-like"/>
    <property type="match status" value="1"/>
</dbReference>
<dbReference type="PANTHER" id="PTHR11941">
    <property type="entry name" value="ENOYL-COA HYDRATASE-RELATED"/>
    <property type="match status" value="1"/>
</dbReference>
<evidence type="ECO:0000256" key="2">
    <source>
        <dbReference type="ARBA" id="ARBA00023239"/>
    </source>
</evidence>
<proteinExistence type="inferred from homology"/>
<feature type="compositionally biased region" description="Basic and acidic residues" evidence="4">
    <location>
        <begin position="307"/>
        <end position="319"/>
    </location>
</feature>
<dbReference type="InterPro" id="IPR029045">
    <property type="entry name" value="ClpP/crotonase-like_dom_sf"/>
</dbReference>
<evidence type="ECO:0000313" key="5">
    <source>
        <dbReference type="EMBL" id="KAA1126480.1"/>
    </source>
</evidence>
<organism evidence="5 6">
    <name type="scientific">Puccinia graminis f. sp. tritici</name>
    <dbReference type="NCBI Taxonomy" id="56615"/>
    <lineage>
        <taxon>Eukaryota</taxon>
        <taxon>Fungi</taxon>
        <taxon>Dikarya</taxon>
        <taxon>Basidiomycota</taxon>
        <taxon>Pucciniomycotina</taxon>
        <taxon>Pucciniomycetes</taxon>
        <taxon>Pucciniales</taxon>
        <taxon>Pucciniaceae</taxon>
        <taxon>Puccinia</taxon>
    </lineage>
</organism>
<dbReference type="InterPro" id="IPR014748">
    <property type="entry name" value="Enoyl-CoA_hydra_C"/>
</dbReference>
<dbReference type="PANTHER" id="PTHR11941:SF158">
    <property type="entry name" value="ENOYL-COA HYDRATASE (AFU_ORTHOLOGUE AFUA_2G10650)"/>
    <property type="match status" value="1"/>
</dbReference>
<dbReference type="Pfam" id="PF00378">
    <property type="entry name" value="ECH_1"/>
    <property type="match status" value="1"/>
</dbReference>
<comment type="similarity">
    <text evidence="1 3">Belongs to the enoyl-CoA hydratase/isomerase family.</text>
</comment>
<dbReference type="GO" id="GO:0006635">
    <property type="term" value="P:fatty acid beta-oxidation"/>
    <property type="evidence" value="ECO:0007669"/>
    <property type="project" value="TreeGrafter"/>
</dbReference>
<dbReference type="GO" id="GO:0005739">
    <property type="term" value="C:mitochondrion"/>
    <property type="evidence" value="ECO:0007669"/>
    <property type="project" value="TreeGrafter"/>
</dbReference>
<name>A0A5B0RKW9_PUCGR</name>
<dbReference type="Proteomes" id="UP000325313">
    <property type="component" value="Unassembled WGS sequence"/>
</dbReference>
<comment type="caution">
    <text evidence="5">The sequence shown here is derived from an EMBL/GenBank/DDBJ whole genome shotgun (WGS) entry which is preliminary data.</text>
</comment>
<gene>
    <name evidence="5" type="ORF">PGTUg99_019852</name>
</gene>
<dbReference type="FunFam" id="3.90.226.10:FF:000104">
    <property type="entry name" value="Related to enoyl-CoA hydratase"/>
    <property type="match status" value="1"/>
</dbReference>
<dbReference type="InterPro" id="IPR018376">
    <property type="entry name" value="Enoyl-CoA_hyd/isom_CS"/>
</dbReference>
<feature type="region of interest" description="Disordered" evidence="4">
    <location>
        <begin position="305"/>
        <end position="327"/>
    </location>
</feature>
<dbReference type="GO" id="GO:0016829">
    <property type="term" value="F:lyase activity"/>
    <property type="evidence" value="ECO:0007669"/>
    <property type="project" value="UniProtKB-KW"/>
</dbReference>
<dbReference type="InterPro" id="IPR001753">
    <property type="entry name" value="Enoyl-CoA_hydra/iso"/>
</dbReference>
<dbReference type="AlphaFoldDB" id="A0A5B0RKW9"/>
<evidence type="ECO:0000256" key="1">
    <source>
        <dbReference type="ARBA" id="ARBA00005254"/>
    </source>
</evidence>
<accession>A0A5B0RKW9</accession>
<sequence length="327" mass="36669">MLTKLFLRLWTTMKSKPTSPIPAHGPTVQCTFLEEGRIMMVAMNRPKYLNSMTDEMQSELERVLDYAEDEPSIWAIVITGTVTPNVTKAFCGGQDLKDWFKKKDEDQRERLLKTPKGFGSISRRHSRKPMIAAVDGLCLGGGLELLLNCDLVIATEESTFGFPEVSKGVLVAQGGIPRLLHHCGRSLASELLFLGRSIDAITARDRFRIVNEVVPTSEDLMPAVLKMSKQIISNSPAAVQLTKLALVDTLRRGHRSFLRKGELIKLEELESEIGNGIEQSTVSTILRDEFEDWFAGPDMQEGLQSFVEKRKPKWTDPVKKKPRSSKL</sequence>
<dbReference type="SUPFAM" id="SSF52096">
    <property type="entry name" value="ClpP/crotonase"/>
    <property type="match status" value="1"/>
</dbReference>
<dbReference type="Gene3D" id="1.10.12.10">
    <property type="entry name" value="Lyase 2-enoyl-coa Hydratase, Chain A, domain 2"/>
    <property type="match status" value="1"/>
</dbReference>
<evidence type="ECO:0000256" key="4">
    <source>
        <dbReference type="SAM" id="MobiDB-lite"/>
    </source>
</evidence>
<dbReference type="PROSITE" id="PS00166">
    <property type="entry name" value="ENOYL_COA_HYDRATASE"/>
    <property type="match status" value="1"/>
</dbReference>
<evidence type="ECO:0000313" key="6">
    <source>
        <dbReference type="Proteomes" id="UP000325313"/>
    </source>
</evidence>
<dbReference type="Gene3D" id="3.90.226.10">
    <property type="entry name" value="2-enoyl-CoA Hydratase, Chain A, domain 1"/>
    <property type="match status" value="1"/>
</dbReference>
<evidence type="ECO:0000256" key="3">
    <source>
        <dbReference type="RuleBase" id="RU003707"/>
    </source>
</evidence>
<evidence type="ECO:0008006" key="7">
    <source>
        <dbReference type="Google" id="ProtNLM"/>
    </source>
</evidence>
<protein>
    <recommendedName>
        <fullName evidence="7">Enoyl-CoA hydratase</fullName>
    </recommendedName>
</protein>